<dbReference type="SUPFAM" id="SSF52799">
    <property type="entry name" value="(Phosphotyrosine protein) phosphatases II"/>
    <property type="match status" value="1"/>
</dbReference>
<comment type="caution">
    <text evidence="3">The sequence shown here is derived from an EMBL/GenBank/DDBJ whole genome shotgun (WGS) entry which is preliminary data.</text>
</comment>
<evidence type="ECO:0000256" key="1">
    <source>
        <dbReference type="ARBA" id="ARBA00009580"/>
    </source>
</evidence>
<dbReference type="RefSeq" id="WP_127613175.1">
    <property type="nucleotide sequence ID" value="NZ_RXOL01000005.1"/>
</dbReference>
<protein>
    <submittedName>
        <fullName evidence="3">Tyrosine-protein phosphatase</fullName>
    </submittedName>
</protein>
<dbReference type="Proteomes" id="UP000283003">
    <property type="component" value="Unassembled WGS sequence"/>
</dbReference>
<dbReference type="AlphaFoldDB" id="A0A437GW19"/>
<sequence>MGEKFAAGRHIPLTGMANLRDLGGLIGLGGRRIKRGRYFRSGELFGLTDEDTRIFRGLDLATIYDLRSSLERERRPGESFKFGTAKIYSRDYKDSAAGFPEVMSAPVIQPSLAVEAMLKLYRTIPYEHAESILDIFQLLKDDRTPLLFHCAAGKDRTGIVAALFLEILGCSRDDIYDDYIMTNAHIDLIRTRYLEHTPPEVPAEIWEPVVQSDRRYLEAMFAHLEDQHGGAEGYLSQLGIGAADIESIRRTALES</sequence>
<evidence type="ECO:0000259" key="2">
    <source>
        <dbReference type="PROSITE" id="PS50056"/>
    </source>
</evidence>
<dbReference type="Pfam" id="PF13350">
    <property type="entry name" value="Y_phosphatase3"/>
    <property type="match status" value="1"/>
</dbReference>
<dbReference type="InterPro" id="IPR016130">
    <property type="entry name" value="Tyr_Pase_AS"/>
</dbReference>
<dbReference type="PROSITE" id="PS50056">
    <property type="entry name" value="TYR_PHOSPHATASE_2"/>
    <property type="match status" value="1"/>
</dbReference>
<accession>A0A437GW19</accession>
<dbReference type="PANTHER" id="PTHR31126">
    <property type="entry name" value="TYROSINE-PROTEIN PHOSPHATASE"/>
    <property type="match status" value="1"/>
</dbReference>
<comment type="similarity">
    <text evidence="1">Belongs to the protein-tyrosine phosphatase family.</text>
</comment>
<dbReference type="EMBL" id="RXOL01000005">
    <property type="protein sequence ID" value="RVQ66075.1"/>
    <property type="molecule type" value="Genomic_DNA"/>
</dbReference>
<keyword evidence="4" id="KW-1185">Reference proteome</keyword>
<name>A0A437GW19_9SPHN</name>
<evidence type="ECO:0000313" key="4">
    <source>
        <dbReference type="Proteomes" id="UP000283003"/>
    </source>
</evidence>
<dbReference type="OrthoDB" id="1188001at2"/>
<dbReference type="GO" id="GO:0004721">
    <property type="term" value="F:phosphoprotein phosphatase activity"/>
    <property type="evidence" value="ECO:0007669"/>
    <property type="project" value="InterPro"/>
</dbReference>
<dbReference type="PANTHER" id="PTHR31126:SF1">
    <property type="entry name" value="TYROSINE SPECIFIC PROTEIN PHOSPHATASES DOMAIN-CONTAINING PROTEIN"/>
    <property type="match status" value="1"/>
</dbReference>
<dbReference type="PROSITE" id="PS00383">
    <property type="entry name" value="TYR_PHOSPHATASE_1"/>
    <property type="match status" value="1"/>
</dbReference>
<organism evidence="3 4">
    <name type="scientific">Croceicoccus ponticola</name>
    <dbReference type="NCBI Taxonomy" id="2217664"/>
    <lineage>
        <taxon>Bacteria</taxon>
        <taxon>Pseudomonadati</taxon>
        <taxon>Pseudomonadota</taxon>
        <taxon>Alphaproteobacteria</taxon>
        <taxon>Sphingomonadales</taxon>
        <taxon>Erythrobacteraceae</taxon>
        <taxon>Croceicoccus</taxon>
    </lineage>
</organism>
<dbReference type="InterPro" id="IPR029021">
    <property type="entry name" value="Prot-tyrosine_phosphatase-like"/>
</dbReference>
<gene>
    <name evidence="3" type="ORF">EKN06_12140</name>
</gene>
<proteinExistence type="inferred from homology"/>
<reference evidence="3 4" key="1">
    <citation type="submission" date="2018-12" db="EMBL/GenBank/DDBJ databases">
        <title>Croceicoccus ponticola sp. nov., a lipolytic bacterium isolated from seawater.</title>
        <authorList>
            <person name="Yoon J.-H."/>
        </authorList>
    </citation>
    <scope>NUCLEOTIDE SEQUENCE [LARGE SCALE GENOMIC DNA]</scope>
    <source>
        <strain evidence="3 4">GM-16</strain>
    </source>
</reference>
<dbReference type="Gene3D" id="3.90.190.10">
    <property type="entry name" value="Protein tyrosine phosphatase superfamily"/>
    <property type="match status" value="1"/>
</dbReference>
<dbReference type="InterPro" id="IPR026893">
    <property type="entry name" value="Tyr/Ser_Pase_IphP-type"/>
</dbReference>
<evidence type="ECO:0000313" key="3">
    <source>
        <dbReference type="EMBL" id="RVQ66075.1"/>
    </source>
</evidence>
<dbReference type="InterPro" id="IPR000387">
    <property type="entry name" value="Tyr_Pase_dom"/>
</dbReference>
<feature type="domain" description="Tyrosine specific protein phosphatases" evidence="2">
    <location>
        <begin position="130"/>
        <end position="192"/>
    </location>
</feature>